<protein>
    <submittedName>
        <fullName evidence="2">Uncharacterized protein</fullName>
    </submittedName>
</protein>
<accession>A0A6A6X8I1</accession>
<evidence type="ECO:0000256" key="1">
    <source>
        <dbReference type="SAM" id="MobiDB-lite"/>
    </source>
</evidence>
<reference evidence="2" key="1">
    <citation type="journal article" date="2020" name="Stud. Mycol.">
        <title>101 Dothideomycetes genomes: a test case for predicting lifestyles and emergence of pathogens.</title>
        <authorList>
            <person name="Haridas S."/>
            <person name="Albert R."/>
            <person name="Binder M."/>
            <person name="Bloem J."/>
            <person name="Labutti K."/>
            <person name="Salamov A."/>
            <person name="Andreopoulos B."/>
            <person name="Baker S."/>
            <person name="Barry K."/>
            <person name="Bills G."/>
            <person name="Bluhm B."/>
            <person name="Cannon C."/>
            <person name="Castanera R."/>
            <person name="Culley D."/>
            <person name="Daum C."/>
            <person name="Ezra D."/>
            <person name="Gonzalez J."/>
            <person name="Henrissat B."/>
            <person name="Kuo A."/>
            <person name="Liang C."/>
            <person name="Lipzen A."/>
            <person name="Lutzoni F."/>
            <person name="Magnuson J."/>
            <person name="Mondo S."/>
            <person name="Nolan M."/>
            <person name="Ohm R."/>
            <person name="Pangilinan J."/>
            <person name="Park H.-J."/>
            <person name="Ramirez L."/>
            <person name="Alfaro M."/>
            <person name="Sun H."/>
            <person name="Tritt A."/>
            <person name="Yoshinaga Y."/>
            <person name="Zwiers L.-H."/>
            <person name="Turgeon B."/>
            <person name="Goodwin S."/>
            <person name="Spatafora J."/>
            <person name="Crous P."/>
            <person name="Grigoriev I."/>
        </authorList>
    </citation>
    <scope>NUCLEOTIDE SEQUENCE</scope>
    <source>
        <strain evidence="2">CBS 109.77</strain>
    </source>
</reference>
<sequence length="209" mass="24053">MENLSPHPLVTEILEPVTGEIKSAKEHIDMNRDVLAKWHAEAMAPSDPRYARRYADIIGIKNIIKVYVEYIADLEVIKWKYLVVIIKKGFALSVPKSSRDYRFLRACEEEQNGLFTELLETLKRFGGKMTFAMATEDPDKWKRMDAAMREEKGENWNEFSYTENEKVVVMEKPKATDSGETVEDEQGGKKKKKKNKHNNRKKGKGVANA</sequence>
<evidence type="ECO:0000313" key="3">
    <source>
        <dbReference type="Proteomes" id="UP000799757"/>
    </source>
</evidence>
<dbReference type="AlphaFoldDB" id="A0A6A6X8I1"/>
<feature type="compositionally biased region" description="Basic residues" evidence="1">
    <location>
        <begin position="189"/>
        <end position="209"/>
    </location>
</feature>
<feature type="region of interest" description="Disordered" evidence="1">
    <location>
        <begin position="170"/>
        <end position="209"/>
    </location>
</feature>
<name>A0A6A6X8I1_9PLEO</name>
<organism evidence="2 3">
    <name type="scientific">Melanomma pulvis-pyrius CBS 109.77</name>
    <dbReference type="NCBI Taxonomy" id="1314802"/>
    <lineage>
        <taxon>Eukaryota</taxon>
        <taxon>Fungi</taxon>
        <taxon>Dikarya</taxon>
        <taxon>Ascomycota</taxon>
        <taxon>Pezizomycotina</taxon>
        <taxon>Dothideomycetes</taxon>
        <taxon>Pleosporomycetidae</taxon>
        <taxon>Pleosporales</taxon>
        <taxon>Melanommataceae</taxon>
        <taxon>Melanomma</taxon>
    </lineage>
</organism>
<keyword evidence="3" id="KW-1185">Reference proteome</keyword>
<dbReference type="EMBL" id="MU001954">
    <property type="protein sequence ID" value="KAF2792810.1"/>
    <property type="molecule type" value="Genomic_DNA"/>
</dbReference>
<evidence type="ECO:0000313" key="2">
    <source>
        <dbReference type="EMBL" id="KAF2792810.1"/>
    </source>
</evidence>
<dbReference type="Proteomes" id="UP000799757">
    <property type="component" value="Unassembled WGS sequence"/>
</dbReference>
<gene>
    <name evidence="2" type="ORF">K505DRAFT_375789</name>
</gene>
<proteinExistence type="predicted"/>